<name>A0A6H5H2P2_9HEMI</name>
<feature type="non-terminal residue" evidence="2">
    <location>
        <position position="136"/>
    </location>
</feature>
<dbReference type="AlphaFoldDB" id="A0A6H5H2P2"/>
<keyword evidence="1" id="KW-1133">Transmembrane helix</keyword>
<reference evidence="2 3" key="1">
    <citation type="submission" date="2020-02" db="EMBL/GenBank/DDBJ databases">
        <authorList>
            <person name="Ferguson B K."/>
        </authorList>
    </citation>
    <scope>NUCLEOTIDE SEQUENCE [LARGE SCALE GENOMIC DNA]</scope>
</reference>
<sequence length="136" mass="15733">MEYDVVVYATESLPAQGSERSSVVIYKNGHISLSSQPFFQISRTEMLFSVRPTALFNENFNRWQYFGYISTFSVFYFFLATTSALWNARMLWPRCARFLFNTYRGFPLTTFTQDDAVIESQEGTTQGDPLGMLMYA</sequence>
<feature type="transmembrane region" description="Helical" evidence="1">
    <location>
        <begin position="65"/>
        <end position="88"/>
    </location>
</feature>
<proteinExistence type="predicted"/>
<evidence type="ECO:0000313" key="3">
    <source>
        <dbReference type="Proteomes" id="UP000479000"/>
    </source>
</evidence>
<keyword evidence="3" id="KW-1185">Reference proteome</keyword>
<dbReference type="Proteomes" id="UP000479000">
    <property type="component" value="Unassembled WGS sequence"/>
</dbReference>
<organism evidence="2 3">
    <name type="scientific">Nesidiocoris tenuis</name>
    <dbReference type="NCBI Taxonomy" id="355587"/>
    <lineage>
        <taxon>Eukaryota</taxon>
        <taxon>Metazoa</taxon>
        <taxon>Ecdysozoa</taxon>
        <taxon>Arthropoda</taxon>
        <taxon>Hexapoda</taxon>
        <taxon>Insecta</taxon>
        <taxon>Pterygota</taxon>
        <taxon>Neoptera</taxon>
        <taxon>Paraneoptera</taxon>
        <taxon>Hemiptera</taxon>
        <taxon>Heteroptera</taxon>
        <taxon>Panheteroptera</taxon>
        <taxon>Cimicomorpha</taxon>
        <taxon>Miridae</taxon>
        <taxon>Dicyphina</taxon>
        <taxon>Nesidiocoris</taxon>
    </lineage>
</organism>
<keyword evidence="1" id="KW-0472">Membrane</keyword>
<keyword evidence="1" id="KW-0812">Transmembrane</keyword>
<accession>A0A6H5H2P2</accession>
<dbReference type="OrthoDB" id="7388703at2759"/>
<protein>
    <submittedName>
        <fullName evidence="2">Uncharacterized protein</fullName>
    </submittedName>
</protein>
<evidence type="ECO:0000256" key="1">
    <source>
        <dbReference type="SAM" id="Phobius"/>
    </source>
</evidence>
<evidence type="ECO:0000313" key="2">
    <source>
        <dbReference type="EMBL" id="CAB0009805.1"/>
    </source>
</evidence>
<dbReference type="EMBL" id="CADCXU010022287">
    <property type="protein sequence ID" value="CAB0009805.1"/>
    <property type="molecule type" value="Genomic_DNA"/>
</dbReference>
<gene>
    <name evidence="2" type="ORF">NTEN_LOCUS14892</name>
</gene>